<name>A0A4Y2K031_ARAVE</name>
<organism evidence="1 2">
    <name type="scientific">Araneus ventricosus</name>
    <name type="common">Orbweaver spider</name>
    <name type="synonym">Epeira ventricosa</name>
    <dbReference type="NCBI Taxonomy" id="182803"/>
    <lineage>
        <taxon>Eukaryota</taxon>
        <taxon>Metazoa</taxon>
        <taxon>Ecdysozoa</taxon>
        <taxon>Arthropoda</taxon>
        <taxon>Chelicerata</taxon>
        <taxon>Arachnida</taxon>
        <taxon>Araneae</taxon>
        <taxon>Araneomorphae</taxon>
        <taxon>Entelegynae</taxon>
        <taxon>Araneoidea</taxon>
        <taxon>Araneidae</taxon>
        <taxon>Araneus</taxon>
    </lineage>
</organism>
<proteinExistence type="predicted"/>
<dbReference type="EMBL" id="BGPR01004081">
    <property type="protein sequence ID" value="GBM95690.1"/>
    <property type="molecule type" value="Genomic_DNA"/>
</dbReference>
<sequence length="102" mass="11759">MSRGYHTLILEDLMNKFMFLGKSLGRFFVSEQIVQKNWRIFTHRSRKSTRRAISETANSSIDNLKSDEKAVAFPTLQYTQGGTERVVRLAPPRTKHEGTSQK</sequence>
<keyword evidence="2" id="KW-1185">Reference proteome</keyword>
<comment type="caution">
    <text evidence="1">The sequence shown here is derived from an EMBL/GenBank/DDBJ whole genome shotgun (WGS) entry which is preliminary data.</text>
</comment>
<protein>
    <submittedName>
        <fullName evidence="1">Uncharacterized protein</fullName>
    </submittedName>
</protein>
<evidence type="ECO:0000313" key="2">
    <source>
        <dbReference type="Proteomes" id="UP000499080"/>
    </source>
</evidence>
<evidence type="ECO:0000313" key="1">
    <source>
        <dbReference type="EMBL" id="GBM95690.1"/>
    </source>
</evidence>
<accession>A0A4Y2K031</accession>
<gene>
    <name evidence="1" type="ORF">AVEN_186065_1</name>
</gene>
<dbReference type="Proteomes" id="UP000499080">
    <property type="component" value="Unassembled WGS sequence"/>
</dbReference>
<dbReference type="AlphaFoldDB" id="A0A4Y2K031"/>
<reference evidence="1 2" key="1">
    <citation type="journal article" date="2019" name="Sci. Rep.">
        <title>Orb-weaving spider Araneus ventricosus genome elucidates the spidroin gene catalogue.</title>
        <authorList>
            <person name="Kono N."/>
            <person name="Nakamura H."/>
            <person name="Ohtoshi R."/>
            <person name="Moran D.A.P."/>
            <person name="Shinohara A."/>
            <person name="Yoshida Y."/>
            <person name="Fujiwara M."/>
            <person name="Mori M."/>
            <person name="Tomita M."/>
            <person name="Arakawa K."/>
        </authorList>
    </citation>
    <scope>NUCLEOTIDE SEQUENCE [LARGE SCALE GENOMIC DNA]</scope>
</reference>